<reference evidence="1" key="1">
    <citation type="submission" date="2017-07" db="EMBL/GenBank/DDBJ databases">
        <title>Genomic sequencing of ranavirus isolated from edible frogs Pelophylax esculentus.</title>
        <authorList>
            <person name="Ariel E."/>
            <person name="Subramaniam K."/>
            <person name="Sriwanayos P."/>
            <person name="Imnoi K."/>
            <person name="Ahasan M.S."/>
            <person name="Olesen N.J."/>
            <person name="Waltzek T.B."/>
        </authorList>
    </citation>
    <scope>NUCLEOTIDE SEQUENCE [LARGE SCALE GENOMIC DNA]</scope>
    <source>
        <strain evidence="1">REV 282/I02</strain>
    </source>
</reference>
<protein>
    <submittedName>
        <fullName evidence="1">Uncharacterized protein</fullName>
    </submittedName>
</protein>
<proteinExistence type="predicted"/>
<accession>A0A222NTY3</accession>
<organism evidence="1">
    <name type="scientific">Rana esculenta virus</name>
    <dbReference type="NCBI Taxonomy" id="575980"/>
    <lineage>
        <taxon>Viruses</taxon>
        <taxon>Varidnaviria</taxon>
        <taxon>Bamfordvirae</taxon>
        <taxon>Nucleocytoviricota</taxon>
        <taxon>Megaviricetes</taxon>
        <taxon>Pimascovirales</taxon>
        <taxon>Pimascovirales incertae sedis</taxon>
        <taxon>Iridoviridae</taxon>
        <taxon>Alphairidovirinae</taxon>
        <taxon>Ranavirus</taxon>
        <taxon>Ranavirus alytes1</taxon>
        <taxon>Common midwife toad virus</taxon>
    </lineage>
</organism>
<name>A0A222NTY3_9VIRU</name>
<sequence length="106" mass="11796">MRCTDVLRHLYSLETATFHCLKCGATSIVCTLSEDLHPSMRRMRSGFKHCAIPIDICRWEYTISPPILQDLQGPQQGGSVAVDVTVRGSVRFVHLPHYGGFNHGAV</sequence>
<gene>
    <name evidence="1" type="primary">ORF80</name>
</gene>
<evidence type="ECO:0000313" key="1">
    <source>
        <dbReference type="EMBL" id="ASQ42957.1"/>
    </source>
</evidence>
<dbReference type="Proteomes" id="UP000319633">
    <property type="component" value="Segment"/>
</dbReference>
<dbReference type="EMBL" id="MF538628">
    <property type="protein sequence ID" value="ASQ42957.1"/>
    <property type="molecule type" value="Genomic_DNA"/>
</dbReference>